<dbReference type="SMART" id="SM00849">
    <property type="entry name" value="Lactamase_B"/>
    <property type="match status" value="1"/>
</dbReference>
<comment type="catalytic activity">
    <reaction evidence="1 7">
        <text>an S-(2-hydroxyacyl)glutathione + H2O = a 2-hydroxy carboxylate + glutathione + H(+)</text>
        <dbReference type="Rhea" id="RHEA:21864"/>
        <dbReference type="ChEBI" id="CHEBI:15377"/>
        <dbReference type="ChEBI" id="CHEBI:15378"/>
        <dbReference type="ChEBI" id="CHEBI:57925"/>
        <dbReference type="ChEBI" id="CHEBI:58896"/>
        <dbReference type="ChEBI" id="CHEBI:71261"/>
        <dbReference type="EC" id="3.1.2.6"/>
    </reaction>
</comment>
<dbReference type="PANTHER" id="PTHR43705">
    <property type="entry name" value="HYDROXYACYLGLUTATHIONE HYDROLASE"/>
    <property type="match status" value="1"/>
</dbReference>
<gene>
    <name evidence="7 9" type="primary">gloB</name>
    <name evidence="9" type="ORF">BUCNMO_192</name>
</gene>
<evidence type="ECO:0000313" key="10">
    <source>
        <dbReference type="Proteomes" id="UP000317544"/>
    </source>
</evidence>
<feature type="binding site" evidence="7">
    <location>
        <position position="124"/>
    </location>
    <ligand>
        <name>Zn(2+)</name>
        <dbReference type="ChEBI" id="CHEBI:29105"/>
        <label>1</label>
    </ligand>
</feature>
<dbReference type="Pfam" id="PF16123">
    <property type="entry name" value="HAGH_C"/>
    <property type="match status" value="1"/>
</dbReference>
<dbReference type="CDD" id="cd07723">
    <property type="entry name" value="hydroxyacylglutathione_hydrolase_MBL-fold"/>
    <property type="match status" value="1"/>
</dbReference>
<protein>
    <recommendedName>
        <fullName evidence="7">Hydroxyacylglutathione hydrolase</fullName>
        <ecNumber evidence="7">3.1.2.6</ecNumber>
    </recommendedName>
    <alternativeName>
        <fullName evidence="7">Glyoxalase II</fullName>
        <shortName evidence="7">Glx II</shortName>
    </alternativeName>
</protein>
<evidence type="ECO:0000313" key="9">
    <source>
        <dbReference type="EMBL" id="BBI01207.1"/>
    </source>
</evidence>
<evidence type="ECO:0000256" key="6">
    <source>
        <dbReference type="ARBA" id="ARBA00022833"/>
    </source>
</evidence>
<name>A0A455TA27_9GAMM</name>
<reference evidence="9 10" key="1">
    <citation type="journal article" date="2019" name="Proc. Natl. Acad. Sci. U.S.A.">
        <title>Exaggeration and cooption of innate immunity for social defense.</title>
        <authorList>
            <person name="Kutsukake M."/>
            <person name="Moriyama M."/>
            <person name="Shigenobu S."/>
            <person name="Meng X.-Y."/>
            <person name="Nikoh N."/>
            <person name="Noda C."/>
            <person name="Kobayashi S."/>
            <person name="Fukatsu T."/>
        </authorList>
    </citation>
    <scope>NUCLEOTIDE SEQUENCE [LARGE SCALE GENOMIC DNA]</scope>
    <source>
        <strain evidence="9 10">Nmo</strain>
    </source>
</reference>
<dbReference type="UniPathway" id="UPA00619">
    <property type="reaction ID" value="UER00676"/>
</dbReference>
<dbReference type="Proteomes" id="UP000317544">
    <property type="component" value="Chromosome"/>
</dbReference>
<dbReference type="InterPro" id="IPR017782">
    <property type="entry name" value="Hydroxyacylglutathione_Hdrlase"/>
</dbReference>
<dbReference type="GO" id="GO:0046872">
    <property type="term" value="F:metal ion binding"/>
    <property type="evidence" value="ECO:0007669"/>
    <property type="project" value="UniProtKB-KW"/>
</dbReference>
<proteinExistence type="inferred from homology"/>
<evidence type="ECO:0000256" key="7">
    <source>
        <dbReference type="HAMAP-Rule" id="MF_01374"/>
    </source>
</evidence>
<feature type="binding site" evidence="7">
    <location>
        <position position="52"/>
    </location>
    <ligand>
        <name>Zn(2+)</name>
        <dbReference type="ChEBI" id="CHEBI:29105"/>
        <label>1</label>
    </ligand>
</feature>
<dbReference type="AlphaFoldDB" id="A0A455TA27"/>
<comment type="similarity">
    <text evidence="3 7">Belongs to the metallo-beta-lactamase superfamily. Glyoxalase II family.</text>
</comment>
<comment type="function">
    <text evidence="7">Thiolesterase that catalyzes the hydrolysis of S-D-lactoyl-glutathione to form glutathione and D-lactic acid.</text>
</comment>
<dbReference type="HAMAP" id="MF_01374">
    <property type="entry name" value="Glyoxalase_2"/>
    <property type="match status" value="1"/>
</dbReference>
<evidence type="ECO:0000256" key="4">
    <source>
        <dbReference type="ARBA" id="ARBA00022723"/>
    </source>
</evidence>
<dbReference type="InterPro" id="IPR032282">
    <property type="entry name" value="HAGH_C"/>
</dbReference>
<dbReference type="OrthoDB" id="9802248at2"/>
<feature type="domain" description="Metallo-beta-lactamase" evidence="8">
    <location>
        <begin position="10"/>
        <end position="162"/>
    </location>
</feature>
<dbReference type="InterPro" id="IPR036866">
    <property type="entry name" value="RibonucZ/Hydroxyglut_hydro"/>
</dbReference>
<dbReference type="InterPro" id="IPR050110">
    <property type="entry name" value="Glyoxalase_II_hydrolase"/>
</dbReference>
<dbReference type="InterPro" id="IPR001279">
    <property type="entry name" value="Metallo-B-lactamas"/>
</dbReference>
<sequence>MVISIPILKDNYSWIIHNNKNCIIIDPGESNSILSYIKGNYIPIAILITHKHNDHTQGIKNIVINYPKIKVYSPLEFNNQFVTNIVHDSEEIYLLNRTILVINTSGHTKYHVSYYMKPYLFCGDTLFSAGCGKIYKNLYFEMYHSLKKISSFPENTFMCCGHEYTYNNLLFAINQFPMDKKIAKFLKHIKLIKKNNKHIPILSLREEKKINIFLRTHEIHMQKYKKFDYNRYYPWQFFKHLRKIKNNFKQ</sequence>
<dbReference type="SUPFAM" id="SSF56281">
    <property type="entry name" value="Metallo-hydrolase/oxidoreductase"/>
    <property type="match status" value="1"/>
</dbReference>
<keyword evidence="10" id="KW-1185">Reference proteome</keyword>
<feature type="binding site" evidence="7">
    <location>
        <position position="162"/>
    </location>
    <ligand>
        <name>Zn(2+)</name>
        <dbReference type="ChEBI" id="CHEBI:29105"/>
        <label>2</label>
    </ligand>
</feature>
<evidence type="ECO:0000256" key="5">
    <source>
        <dbReference type="ARBA" id="ARBA00022801"/>
    </source>
</evidence>
<evidence type="ECO:0000259" key="8">
    <source>
        <dbReference type="SMART" id="SM00849"/>
    </source>
</evidence>
<dbReference type="EC" id="3.1.2.6" evidence="7"/>
<feature type="binding site" evidence="7">
    <location>
        <position position="54"/>
    </location>
    <ligand>
        <name>Zn(2+)</name>
        <dbReference type="ChEBI" id="CHEBI:29105"/>
        <label>2</label>
    </ligand>
</feature>
<accession>A0A455TA27</accession>
<comment type="subunit">
    <text evidence="7">Monomer.</text>
</comment>
<evidence type="ECO:0000256" key="1">
    <source>
        <dbReference type="ARBA" id="ARBA00001623"/>
    </source>
</evidence>
<comment type="cofactor">
    <cofactor evidence="7">
        <name>Zn(2+)</name>
        <dbReference type="ChEBI" id="CHEBI:29105"/>
    </cofactor>
    <text evidence="7">Binds 2 Zn(2+) ions per subunit.</text>
</comment>
<dbReference type="GO" id="GO:0004416">
    <property type="term" value="F:hydroxyacylglutathione hydrolase activity"/>
    <property type="evidence" value="ECO:0007669"/>
    <property type="project" value="UniProtKB-UniRule"/>
</dbReference>
<evidence type="ECO:0000256" key="3">
    <source>
        <dbReference type="ARBA" id="ARBA00006759"/>
    </source>
</evidence>
<feature type="binding site" evidence="7">
    <location>
        <position position="107"/>
    </location>
    <ligand>
        <name>Zn(2+)</name>
        <dbReference type="ChEBI" id="CHEBI:29105"/>
        <label>1</label>
    </ligand>
</feature>
<feature type="binding site" evidence="7">
    <location>
        <position position="55"/>
    </location>
    <ligand>
        <name>Zn(2+)</name>
        <dbReference type="ChEBI" id="CHEBI:29105"/>
        <label>2</label>
    </ligand>
</feature>
<feature type="binding site" evidence="7">
    <location>
        <position position="50"/>
    </location>
    <ligand>
        <name>Zn(2+)</name>
        <dbReference type="ChEBI" id="CHEBI:29105"/>
        <label>1</label>
    </ligand>
</feature>
<dbReference type="InterPro" id="IPR035680">
    <property type="entry name" value="Clx_II_MBL"/>
</dbReference>
<dbReference type="PANTHER" id="PTHR43705:SF1">
    <property type="entry name" value="HYDROXYACYLGLUTATHIONE HYDROLASE GLOB"/>
    <property type="match status" value="1"/>
</dbReference>
<dbReference type="Gene3D" id="3.60.15.10">
    <property type="entry name" value="Ribonuclease Z/Hydroxyacylglutathione hydrolase-like"/>
    <property type="match status" value="1"/>
</dbReference>
<keyword evidence="5 7" id="KW-0378">Hydrolase</keyword>
<dbReference type="NCBIfam" id="TIGR03413">
    <property type="entry name" value="GSH_gloB"/>
    <property type="match status" value="1"/>
</dbReference>
<evidence type="ECO:0000256" key="2">
    <source>
        <dbReference type="ARBA" id="ARBA00004963"/>
    </source>
</evidence>
<dbReference type="EMBL" id="AP019379">
    <property type="protein sequence ID" value="BBI01207.1"/>
    <property type="molecule type" value="Genomic_DNA"/>
</dbReference>
<feature type="binding site" evidence="7">
    <location>
        <position position="124"/>
    </location>
    <ligand>
        <name>Zn(2+)</name>
        <dbReference type="ChEBI" id="CHEBI:29105"/>
        <label>2</label>
    </ligand>
</feature>
<dbReference type="RefSeq" id="WP_160118319.1">
    <property type="nucleotide sequence ID" value="NZ_AP019379.1"/>
</dbReference>
<dbReference type="Pfam" id="PF00753">
    <property type="entry name" value="Lactamase_B"/>
    <property type="match status" value="2"/>
</dbReference>
<dbReference type="GO" id="GO:0019243">
    <property type="term" value="P:methylglyoxal catabolic process to D-lactate via S-lactoyl-glutathione"/>
    <property type="evidence" value="ECO:0007669"/>
    <property type="project" value="UniProtKB-UniRule"/>
</dbReference>
<comment type="pathway">
    <text evidence="2 7">Secondary metabolite metabolism; methylglyoxal degradation; (R)-lactate from methylglyoxal: step 2/2.</text>
</comment>
<keyword evidence="4 7" id="KW-0479">Metal-binding</keyword>
<keyword evidence="6 7" id="KW-0862">Zinc</keyword>
<organism evidence="9 10">
    <name type="scientific">Buchnera aphidicola</name>
    <name type="common">Nipponaphis monzeni</name>
    <dbReference type="NCBI Taxonomy" id="2495405"/>
    <lineage>
        <taxon>Bacteria</taxon>
        <taxon>Pseudomonadati</taxon>
        <taxon>Pseudomonadota</taxon>
        <taxon>Gammaproteobacteria</taxon>
        <taxon>Enterobacterales</taxon>
        <taxon>Erwiniaceae</taxon>
        <taxon>Buchnera</taxon>
    </lineage>
</organism>